<evidence type="ECO:0000313" key="3">
    <source>
        <dbReference type="Proteomes" id="UP000460412"/>
    </source>
</evidence>
<reference evidence="2 3" key="1">
    <citation type="submission" date="2019-12" db="EMBL/GenBank/DDBJ databases">
        <title>Sporaefaciens musculi gen. nov., sp. nov., a novel bacterium isolated from the caecum of an obese mouse.</title>
        <authorList>
            <person name="Rasmussen T.S."/>
            <person name="Streidl T."/>
            <person name="Hitch T.C.A."/>
            <person name="Wortmann E."/>
            <person name="Deptula P."/>
            <person name="Hansen M."/>
            <person name="Nielsen D.S."/>
            <person name="Clavel T."/>
            <person name="Vogensen F.K."/>
        </authorList>
    </citation>
    <scope>NUCLEOTIDE SEQUENCE [LARGE SCALE GENOMIC DNA]</scope>
    <source>
        <strain evidence="2 3">WCA-9-b2</strain>
    </source>
</reference>
<keyword evidence="1" id="KW-0812">Transmembrane</keyword>
<protein>
    <submittedName>
        <fullName evidence="2">ABC transporter permease</fullName>
    </submittedName>
</protein>
<keyword evidence="1" id="KW-0472">Membrane</keyword>
<dbReference type="EMBL" id="WUQX01000001">
    <property type="protein sequence ID" value="MXP74706.1"/>
    <property type="molecule type" value="Genomic_DNA"/>
</dbReference>
<dbReference type="RefSeq" id="WP_159750054.1">
    <property type="nucleotide sequence ID" value="NZ_WUQX01000001.1"/>
</dbReference>
<dbReference type="Pfam" id="PF06182">
    <property type="entry name" value="ABC2_membrane_6"/>
    <property type="match status" value="1"/>
</dbReference>
<feature type="transmembrane region" description="Helical" evidence="1">
    <location>
        <begin position="140"/>
        <end position="161"/>
    </location>
</feature>
<dbReference type="Proteomes" id="UP000460412">
    <property type="component" value="Unassembled WGS sequence"/>
</dbReference>
<feature type="transmembrane region" description="Helical" evidence="1">
    <location>
        <begin position="62"/>
        <end position="82"/>
    </location>
</feature>
<feature type="transmembrane region" description="Helical" evidence="1">
    <location>
        <begin position="205"/>
        <end position="226"/>
    </location>
</feature>
<keyword evidence="1" id="KW-1133">Transmembrane helix</keyword>
<dbReference type="PANTHER" id="PTHR36833">
    <property type="entry name" value="SLR0610 PROTEIN-RELATED"/>
    <property type="match status" value="1"/>
</dbReference>
<comment type="caution">
    <text evidence="2">The sequence shown here is derived from an EMBL/GenBank/DDBJ whole genome shotgun (WGS) entry which is preliminary data.</text>
</comment>
<feature type="transmembrane region" description="Helical" evidence="1">
    <location>
        <begin position="21"/>
        <end position="42"/>
    </location>
</feature>
<dbReference type="PANTHER" id="PTHR36833:SF1">
    <property type="entry name" value="INTEGRAL MEMBRANE TRANSPORT PROTEIN"/>
    <property type="match status" value="1"/>
</dbReference>
<accession>A0A7X3ME68</accession>
<gene>
    <name evidence="2" type="ORF">GN277_04730</name>
</gene>
<feature type="transmembrane region" description="Helical" evidence="1">
    <location>
        <begin position="115"/>
        <end position="134"/>
    </location>
</feature>
<organism evidence="2 3">
    <name type="scientific">Sporofaciens musculi</name>
    <dbReference type="NCBI Taxonomy" id="2681861"/>
    <lineage>
        <taxon>Bacteria</taxon>
        <taxon>Bacillati</taxon>
        <taxon>Bacillota</taxon>
        <taxon>Clostridia</taxon>
        <taxon>Lachnospirales</taxon>
        <taxon>Lachnospiraceae</taxon>
        <taxon>Sporofaciens</taxon>
    </lineage>
</organism>
<name>A0A7X3ME68_9FIRM</name>
<dbReference type="AlphaFoldDB" id="A0A7X3ME68"/>
<sequence>MKENFRFLAELIKLRLSHIMTFRLGFFGPFLVDASFFMVQLLAFEAIYGHVDNIRGWGHGEILVFVGTFSLINALNMTIYFFGVISIPEKIQTGELDLYLTKPVNPLLRITFEKINPGSIPLLAFSVCIIAYGMKEIGMNYSWINIMGYLFLIFLMAILYYDMELLIRCFAFFVFSVNNLTKIEDTAIELCLKIPGIAFYGVYKFIFYCVLPYGIIATLPTQVFIGELSAKGLVFGVAIVCIFTFLALTFWKYGVHRYESASS</sequence>
<proteinExistence type="predicted"/>
<keyword evidence="3" id="KW-1185">Reference proteome</keyword>
<evidence type="ECO:0000256" key="1">
    <source>
        <dbReference type="SAM" id="Phobius"/>
    </source>
</evidence>
<dbReference type="InterPro" id="IPR010390">
    <property type="entry name" value="ABC-2_transporter-like"/>
</dbReference>
<evidence type="ECO:0000313" key="2">
    <source>
        <dbReference type="EMBL" id="MXP74706.1"/>
    </source>
</evidence>
<feature type="transmembrane region" description="Helical" evidence="1">
    <location>
        <begin position="232"/>
        <end position="251"/>
    </location>
</feature>